<keyword evidence="2" id="KW-1185">Reference proteome</keyword>
<comment type="caution">
    <text evidence="1">The sequence shown here is derived from an EMBL/GenBank/DDBJ whole genome shotgun (WGS) entry which is preliminary data.</text>
</comment>
<reference evidence="1 2" key="1">
    <citation type="submission" date="2021-08" db="EMBL/GenBank/DDBJ databases">
        <title>Draft Genome Sequence of Phanerochaete sordida strain YK-624.</title>
        <authorList>
            <person name="Mori T."/>
            <person name="Dohra H."/>
            <person name="Suzuki T."/>
            <person name="Kawagishi H."/>
            <person name="Hirai H."/>
        </authorList>
    </citation>
    <scope>NUCLEOTIDE SEQUENCE [LARGE SCALE GENOMIC DNA]</scope>
    <source>
        <strain evidence="1 2">YK-624</strain>
    </source>
</reference>
<protein>
    <submittedName>
        <fullName evidence="1">Uncharacterized protein</fullName>
    </submittedName>
</protein>
<sequence>MIGCCSLRPRPCPSRRSDTDTMSTQKILRVGLESQPGPLPHTCCISGPHRVTDKLGGVCLDILKDPFLIICVDNQLECRCLPRRGQFLCRSDIYSNIHRLTFSSHRLCLWLSQWQNYTIQTSSSAQVRSECVTGPRRVETLEFPEQCQIRFDICQVRHVCRIT</sequence>
<organism evidence="1 2">
    <name type="scientific">Phanerochaete sordida</name>
    <dbReference type="NCBI Taxonomy" id="48140"/>
    <lineage>
        <taxon>Eukaryota</taxon>
        <taxon>Fungi</taxon>
        <taxon>Dikarya</taxon>
        <taxon>Basidiomycota</taxon>
        <taxon>Agaricomycotina</taxon>
        <taxon>Agaricomycetes</taxon>
        <taxon>Polyporales</taxon>
        <taxon>Phanerochaetaceae</taxon>
        <taxon>Phanerochaete</taxon>
    </lineage>
</organism>
<dbReference type="EMBL" id="BPQB01000065">
    <property type="protein sequence ID" value="GJE96921.1"/>
    <property type="molecule type" value="Genomic_DNA"/>
</dbReference>
<proteinExistence type="predicted"/>
<name>A0A9P3GL00_9APHY</name>
<evidence type="ECO:0000313" key="2">
    <source>
        <dbReference type="Proteomes" id="UP000703269"/>
    </source>
</evidence>
<gene>
    <name evidence="1" type="ORF">PsYK624_131290</name>
</gene>
<evidence type="ECO:0000313" key="1">
    <source>
        <dbReference type="EMBL" id="GJE96921.1"/>
    </source>
</evidence>
<dbReference type="AlphaFoldDB" id="A0A9P3GL00"/>
<dbReference type="Proteomes" id="UP000703269">
    <property type="component" value="Unassembled WGS sequence"/>
</dbReference>
<accession>A0A9P3GL00</accession>